<dbReference type="AlphaFoldDB" id="A0A9X1LAV7"/>
<dbReference type="Proteomes" id="UP001139311">
    <property type="component" value="Unassembled WGS sequence"/>
</dbReference>
<protein>
    <submittedName>
        <fullName evidence="1">Uncharacterized protein</fullName>
    </submittedName>
</protein>
<evidence type="ECO:0000313" key="2">
    <source>
        <dbReference type="Proteomes" id="UP001139311"/>
    </source>
</evidence>
<comment type="caution">
    <text evidence="1">The sequence shown here is derived from an EMBL/GenBank/DDBJ whole genome shotgun (WGS) entry which is preliminary data.</text>
</comment>
<dbReference type="RefSeq" id="WP_226614363.1">
    <property type="nucleotide sequence ID" value="NZ_JAJAQI010000099.1"/>
</dbReference>
<gene>
    <name evidence="1" type="ORF">LHA35_27430</name>
</gene>
<organism evidence="1 2">
    <name type="scientific">Roseicella aerolata</name>
    <dbReference type="NCBI Taxonomy" id="2883479"/>
    <lineage>
        <taxon>Bacteria</taxon>
        <taxon>Pseudomonadati</taxon>
        <taxon>Pseudomonadota</taxon>
        <taxon>Alphaproteobacteria</taxon>
        <taxon>Acetobacterales</taxon>
        <taxon>Roseomonadaceae</taxon>
        <taxon>Roseicella</taxon>
    </lineage>
</organism>
<evidence type="ECO:0000313" key="1">
    <source>
        <dbReference type="EMBL" id="MCB4825446.1"/>
    </source>
</evidence>
<name>A0A9X1LAV7_9PROT</name>
<sequence>MPEGTPKHVLRELESDLLGWHFWRTGRAPLAQYSVQPKQPPAAARGAAG</sequence>
<reference evidence="1" key="1">
    <citation type="submission" date="2021-10" db="EMBL/GenBank/DDBJ databases">
        <title>Roseicella aerolatum sp. nov., isolated from aerosols of e-waste dismantling site.</title>
        <authorList>
            <person name="Qin T."/>
        </authorList>
    </citation>
    <scope>NUCLEOTIDE SEQUENCE</scope>
    <source>
        <strain evidence="1">GB24</strain>
    </source>
</reference>
<accession>A0A9X1LAV7</accession>
<keyword evidence="2" id="KW-1185">Reference proteome</keyword>
<proteinExistence type="predicted"/>
<dbReference type="EMBL" id="JAJAQI010000099">
    <property type="protein sequence ID" value="MCB4825446.1"/>
    <property type="molecule type" value="Genomic_DNA"/>
</dbReference>